<evidence type="ECO:0000313" key="7">
    <source>
        <dbReference type="EMBL" id="ABY24017.1"/>
    </source>
</evidence>
<protein>
    <recommendedName>
        <fullName evidence="5">Trans-aconitate 2-methyltransferase</fullName>
        <ecNumber evidence="5">2.1.1.144</ecNumber>
    </recommendedName>
</protein>
<dbReference type="STRING" id="288705.RSal33209_2286"/>
<comment type="similarity">
    <text evidence="5">Belongs to the methyltransferase superfamily. Tam family.</text>
</comment>
<keyword evidence="1 5" id="KW-0963">Cytoplasm</keyword>
<dbReference type="GO" id="GO:0005737">
    <property type="term" value="C:cytoplasm"/>
    <property type="evidence" value="ECO:0007669"/>
    <property type="project" value="UniProtKB-SubCell"/>
</dbReference>
<comment type="function">
    <text evidence="5">Catalyzes the S-adenosylmethionine monomethyl esterification of trans-aconitate.</text>
</comment>
<evidence type="ECO:0000256" key="5">
    <source>
        <dbReference type="HAMAP-Rule" id="MF_00560"/>
    </source>
</evidence>
<dbReference type="AlphaFoldDB" id="A9WT79"/>
<dbReference type="EMBL" id="CP000910">
    <property type="protein sequence ID" value="ABY24017.1"/>
    <property type="molecule type" value="Genomic_DNA"/>
</dbReference>
<gene>
    <name evidence="5" type="primary">tam</name>
    <name evidence="7" type="ordered locus">RSal33209_2286</name>
</gene>
<dbReference type="EC" id="2.1.1.144" evidence="5"/>
<dbReference type="CDD" id="cd02440">
    <property type="entry name" value="AdoMet_MTases"/>
    <property type="match status" value="1"/>
</dbReference>
<name>A9WT79_RENSM</name>
<dbReference type="SUPFAM" id="SSF53335">
    <property type="entry name" value="S-adenosyl-L-methionine-dependent methyltransferases"/>
    <property type="match status" value="1"/>
</dbReference>
<dbReference type="InterPro" id="IPR023149">
    <property type="entry name" value="Trans_acon_MeTrfase_C"/>
</dbReference>
<keyword evidence="8" id="KW-1185">Reference proteome</keyword>
<evidence type="ECO:0000256" key="1">
    <source>
        <dbReference type="ARBA" id="ARBA00022490"/>
    </source>
</evidence>
<dbReference type="InterPro" id="IPR025714">
    <property type="entry name" value="Methyltranfer_dom"/>
</dbReference>
<keyword evidence="4 5" id="KW-0949">S-adenosyl-L-methionine</keyword>
<dbReference type="InterPro" id="IPR029063">
    <property type="entry name" value="SAM-dependent_MTases_sf"/>
</dbReference>
<sequence length="266" mass="29758">MRAERLKMAVTWDPKKYVQFGDFRNRPFFDLTGRVLAEQPRKVVDLGCGPGNLTATLATRWSDAEIVGLDSSAEMISAAQAGANAENLSFQVSDAALWMPESDVDVVVTNAVLQWIPAHRELLPRWLAALKPGAWFAMQVPGNFGAQSHLLMREVAESEQWRTKLDGVLRHDDAVGEPVDYLEIFLAAGMRADAWETTYQQVLAGPQPVLEWVRGTGLRPVLNALDPKDAALFEEEYSARLDEAYPRREFGTVFPFRRIFVVGQKP</sequence>
<dbReference type="NCBIfam" id="NF010703">
    <property type="entry name" value="PRK14103.1"/>
    <property type="match status" value="1"/>
</dbReference>
<comment type="subcellular location">
    <subcellularLocation>
        <location evidence="5">Cytoplasm</location>
    </subcellularLocation>
</comment>
<proteinExistence type="inferred from homology"/>
<evidence type="ECO:0000256" key="3">
    <source>
        <dbReference type="ARBA" id="ARBA00022679"/>
    </source>
</evidence>
<evidence type="ECO:0000256" key="4">
    <source>
        <dbReference type="ARBA" id="ARBA00022691"/>
    </source>
</evidence>
<feature type="domain" description="Methyltransferase" evidence="6">
    <location>
        <begin position="42"/>
        <end position="164"/>
    </location>
</feature>
<evidence type="ECO:0000313" key="8">
    <source>
        <dbReference type="Proteomes" id="UP000002007"/>
    </source>
</evidence>
<organism evidence="7 8">
    <name type="scientific">Renibacterium salmoninarum (strain ATCC 33209 / DSM 20767 / JCM 11484 / NBRC 15589 / NCIMB 2235)</name>
    <dbReference type="NCBI Taxonomy" id="288705"/>
    <lineage>
        <taxon>Bacteria</taxon>
        <taxon>Bacillati</taxon>
        <taxon>Actinomycetota</taxon>
        <taxon>Actinomycetes</taxon>
        <taxon>Micrococcales</taxon>
        <taxon>Micrococcaceae</taxon>
        <taxon>Renibacterium</taxon>
    </lineage>
</organism>
<evidence type="ECO:0000256" key="2">
    <source>
        <dbReference type="ARBA" id="ARBA00022603"/>
    </source>
</evidence>
<dbReference type="PANTHER" id="PTHR43861">
    <property type="entry name" value="TRANS-ACONITATE 2-METHYLTRANSFERASE-RELATED"/>
    <property type="match status" value="1"/>
</dbReference>
<dbReference type="Gene3D" id="3.40.50.150">
    <property type="entry name" value="Vaccinia Virus protein VP39"/>
    <property type="match status" value="1"/>
</dbReference>
<dbReference type="PANTHER" id="PTHR43861:SF1">
    <property type="entry name" value="TRANS-ACONITATE 2-METHYLTRANSFERASE"/>
    <property type="match status" value="1"/>
</dbReference>
<dbReference type="Proteomes" id="UP000002007">
    <property type="component" value="Chromosome"/>
</dbReference>
<dbReference type="GO" id="GO:0032259">
    <property type="term" value="P:methylation"/>
    <property type="evidence" value="ECO:0007669"/>
    <property type="project" value="UniProtKB-KW"/>
</dbReference>
<keyword evidence="2 5" id="KW-0489">Methyltransferase</keyword>
<dbReference type="HOGENOM" id="CLU_037990_5_2_11"/>
<dbReference type="Pfam" id="PF13847">
    <property type="entry name" value="Methyltransf_31"/>
    <property type="match status" value="1"/>
</dbReference>
<keyword evidence="3 5" id="KW-0808">Transferase</keyword>
<dbReference type="InterPro" id="IPR023506">
    <property type="entry name" value="Trans-aconitate_MeTrfase"/>
</dbReference>
<comment type="catalytic activity">
    <reaction evidence="5">
        <text>trans-aconitate + S-adenosyl-L-methionine = (E)-3-(methoxycarbonyl)pent-2-enedioate + S-adenosyl-L-homocysteine</text>
        <dbReference type="Rhea" id="RHEA:14969"/>
        <dbReference type="ChEBI" id="CHEBI:15708"/>
        <dbReference type="ChEBI" id="CHEBI:57470"/>
        <dbReference type="ChEBI" id="CHEBI:57856"/>
        <dbReference type="ChEBI" id="CHEBI:59789"/>
        <dbReference type="EC" id="2.1.1.144"/>
    </reaction>
</comment>
<reference evidence="8" key="1">
    <citation type="journal article" date="2008" name="J. Bacteriol.">
        <title>Genome sequence of the fish pathogen Renibacterium salmoninarum suggests reductive evolution away from an environmental Arthrobacter ancestor.</title>
        <authorList>
            <person name="Wiens G.D."/>
            <person name="Rockey D.D."/>
            <person name="Wu Z."/>
            <person name="Chang J."/>
            <person name="Levy R."/>
            <person name="Crane S."/>
            <person name="Chen D.S."/>
            <person name="Capri G.R."/>
            <person name="Burnett J.R."/>
            <person name="Sudheesh P.S."/>
            <person name="Schipma M.J."/>
            <person name="Burd H."/>
            <person name="Bhattacharyya A."/>
            <person name="Rhodes L.D."/>
            <person name="Kaul R."/>
            <person name="Strom M.S."/>
        </authorList>
    </citation>
    <scope>NUCLEOTIDE SEQUENCE [LARGE SCALE GENOMIC DNA]</scope>
    <source>
        <strain evidence="8">ATCC 33209 / DSM 20767 / JCM 11484 / NBRC 15589 / NCIMB 2235</strain>
    </source>
</reference>
<dbReference type="HAMAP" id="MF_00560">
    <property type="entry name" value="Tran_acon_Me_trans"/>
    <property type="match status" value="1"/>
</dbReference>
<accession>A9WT79</accession>
<dbReference type="GO" id="GO:0030798">
    <property type="term" value="F:trans-aconitate 2-methyltransferase activity"/>
    <property type="evidence" value="ECO:0007669"/>
    <property type="project" value="UniProtKB-UniRule"/>
</dbReference>
<dbReference type="eggNOG" id="COG4106">
    <property type="taxonomic scope" value="Bacteria"/>
</dbReference>
<evidence type="ECO:0000259" key="6">
    <source>
        <dbReference type="Pfam" id="PF13847"/>
    </source>
</evidence>
<dbReference type="KEGG" id="rsa:RSal33209_2286"/>
<dbReference type="Gene3D" id="1.10.150.290">
    <property type="entry name" value="S-adenosyl-L-methionine-dependent methyltransferases"/>
    <property type="match status" value="1"/>
</dbReference>